<proteinExistence type="predicted"/>
<comment type="caution">
    <text evidence="1">The sequence shown here is derived from an EMBL/GenBank/DDBJ whole genome shotgun (WGS) entry which is preliminary data.</text>
</comment>
<sequence>MKKVLLVLVLTVSLLGAAWAGHYKGYGDAYIAWETRIEATKQELKIGTYHMALTNARACVLALDSALLRFISDPTAEGIKELTTRRNVCDIHWELVTKYLPEGSEEGVRILRQSKFEFSQWILQINHLTKSRVFLLTARLAGRSNQVDFLVNSIREGLKELRFYRDRIDDLLFEAWDADS</sequence>
<evidence type="ECO:0000313" key="1">
    <source>
        <dbReference type="EMBL" id="KKM91746.1"/>
    </source>
</evidence>
<organism evidence="1">
    <name type="scientific">marine sediment metagenome</name>
    <dbReference type="NCBI Taxonomy" id="412755"/>
    <lineage>
        <taxon>unclassified sequences</taxon>
        <taxon>metagenomes</taxon>
        <taxon>ecological metagenomes</taxon>
    </lineage>
</organism>
<dbReference type="EMBL" id="LAZR01006492">
    <property type="protein sequence ID" value="KKM91746.1"/>
    <property type="molecule type" value="Genomic_DNA"/>
</dbReference>
<dbReference type="AlphaFoldDB" id="A0A0F9LX90"/>
<protein>
    <submittedName>
        <fullName evidence="1">Uncharacterized protein</fullName>
    </submittedName>
</protein>
<gene>
    <name evidence="1" type="ORF">LCGC14_1225410</name>
</gene>
<accession>A0A0F9LX90</accession>
<reference evidence="1" key="1">
    <citation type="journal article" date="2015" name="Nature">
        <title>Complex archaea that bridge the gap between prokaryotes and eukaryotes.</title>
        <authorList>
            <person name="Spang A."/>
            <person name="Saw J.H."/>
            <person name="Jorgensen S.L."/>
            <person name="Zaremba-Niedzwiedzka K."/>
            <person name="Martijn J."/>
            <person name="Lind A.E."/>
            <person name="van Eijk R."/>
            <person name="Schleper C."/>
            <person name="Guy L."/>
            <person name="Ettema T.J."/>
        </authorList>
    </citation>
    <scope>NUCLEOTIDE SEQUENCE</scope>
</reference>
<name>A0A0F9LX90_9ZZZZ</name>